<organism evidence="1 2">
    <name type="scientific">Triparma verrucosa</name>
    <dbReference type="NCBI Taxonomy" id="1606542"/>
    <lineage>
        <taxon>Eukaryota</taxon>
        <taxon>Sar</taxon>
        <taxon>Stramenopiles</taxon>
        <taxon>Ochrophyta</taxon>
        <taxon>Bolidophyceae</taxon>
        <taxon>Parmales</taxon>
        <taxon>Triparmaceae</taxon>
        <taxon>Triparma</taxon>
    </lineage>
</organism>
<sequence>MVGGVKGKFKIERKIWEDFFTGLCRTWNLNQRLDLGSEELRRFCGVWIGFILPEQVDDGEEERVWRRCVRLWAGMEEIND</sequence>
<name>A0A9W7FMG2_9STRA</name>
<evidence type="ECO:0000313" key="1">
    <source>
        <dbReference type="EMBL" id="GMI14695.1"/>
    </source>
</evidence>
<reference evidence="2" key="1">
    <citation type="journal article" date="2023" name="Commun. Biol.">
        <title>Genome analysis of Parmales, the sister group of diatoms, reveals the evolutionary specialization of diatoms from phago-mixotrophs to photoautotrophs.</title>
        <authorList>
            <person name="Ban H."/>
            <person name="Sato S."/>
            <person name="Yoshikawa S."/>
            <person name="Yamada K."/>
            <person name="Nakamura Y."/>
            <person name="Ichinomiya M."/>
            <person name="Sato N."/>
            <person name="Blanc-Mathieu R."/>
            <person name="Endo H."/>
            <person name="Kuwata A."/>
            <person name="Ogata H."/>
        </authorList>
    </citation>
    <scope>NUCLEOTIDE SEQUENCE [LARGE SCALE GENOMIC DNA]</scope>
    <source>
        <strain evidence="2">NIES 3699</strain>
    </source>
</reference>
<evidence type="ECO:0000313" key="2">
    <source>
        <dbReference type="Proteomes" id="UP001165160"/>
    </source>
</evidence>
<dbReference type="AlphaFoldDB" id="A0A9W7FMG2"/>
<dbReference type="Proteomes" id="UP001165160">
    <property type="component" value="Unassembled WGS sequence"/>
</dbReference>
<dbReference type="EMBL" id="BRXX01000503">
    <property type="protein sequence ID" value="GMI14695.1"/>
    <property type="molecule type" value="Genomic_DNA"/>
</dbReference>
<proteinExistence type="predicted"/>
<comment type="caution">
    <text evidence="1">The sequence shown here is derived from an EMBL/GenBank/DDBJ whole genome shotgun (WGS) entry which is preliminary data.</text>
</comment>
<keyword evidence="2" id="KW-1185">Reference proteome</keyword>
<protein>
    <submittedName>
        <fullName evidence="1">Uncharacterized protein</fullName>
    </submittedName>
</protein>
<gene>
    <name evidence="1" type="ORF">TrVE_jg1573</name>
</gene>
<accession>A0A9W7FMG2</accession>